<feature type="transmembrane region" description="Helical" evidence="1">
    <location>
        <begin position="6"/>
        <end position="26"/>
    </location>
</feature>
<keyword evidence="1" id="KW-0472">Membrane</keyword>
<proteinExistence type="predicted"/>
<sequence>MLVENIALIAFPVVGSVTLAVSYIWCRRRIDHWNNPYAEPIMHVIQGIAAPVPRRPRRRRRVRRIR</sequence>
<gene>
    <name evidence="2" type="ORF">RMCT_1701</name>
</gene>
<keyword evidence="1" id="KW-0812">Transmembrane</keyword>
<dbReference type="Proteomes" id="UP000069654">
    <property type="component" value="Unassembled WGS sequence"/>
</dbReference>
<keyword evidence="1" id="KW-1133">Transmembrane helix</keyword>
<evidence type="ECO:0000256" key="1">
    <source>
        <dbReference type="SAM" id="Phobius"/>
    </source>
</evidence>
<name>A0A100XDQ9_MYCTH</name>
<evidence type="ECO:0000313" key="2">
    <source>
        <dbReference type="EMBL" id="GAT14731.1"/>
    </source>
</evidence>
<dbReference type="RefSeq" id="WP_003925757.1">
    <property type="nucleotide sequence ID" value="NZ_BCTB01000009.1"/>
</dbReference>
<evidence type="ECO:0000313" key="3">
    <source>
        <dbReference type="Proteomes" id="UP000069654"/>
    </source>
</evidence>
<dbReference type="STRING" id="1797.RMCT_1701"/>
<reference evidence="2 3" key="1">
    <citation type="journal article" date="2016" name="Genome Announc.">
        <title>Draft Genome Sequences of Five Rapidly Growing Mycobacterium Species, M. thermoresistibile, M. fortuitum subsp. acetamidolyticum, M. canariasense, M. brisbanense, and M. novocastrense.</title>
        <authorList>
            <person name="Katahira K."/>
            <person name="Ogura Y."/>
            <person name="Gotoh Y."/>
            <person name="Hayashi T."/>
        </authorList>
    </citation>
    <scope>NUCLEOTIDE SEQUENCE [LARGE SCALE GENOMIC DNA]</scope>
    <source>
        <strain evidence="2 3">JCM6362</strain>
    </source>
</reference>
<reference evidence="3" key="2">
    <citation type="submission" date="2016-02" db="EMBL/GenBank/DDBJ databases">
        <title>Draft genome sequence of five rapidly growing Mycobacterium species.</title>
        <authorList>
            <person name="Katahira K."/>
            <person name="Gotou Y."/>
            <person name="Iida K."/>
            <person name="Ogura Y."/>
            <person name="Hayashi T."/>
        </authorList>
    </citation>
    <scope>NUCLEOTIDE SEQUENCE [LARGE SCALE GENOMIC DNA]</scope>
    <source>
        <strain evidence="3">JCM6362</strain>
    </source>
</reference>
<dbReference type="EMBL" id="BCTB01000009">
    <property type="protein sequence ID" value="GAT14731.1"/>
    <property type="molecule type" value="Genomic_DNA"/>
</dbReference>
<organism evidence="2 3">
    <name type="scientific">Mycolicibacterium thermoresistibile</name>
    <name type="common">Mycobacterium thermoresistibile</name>
    <dbReference type="NCBI Taxonomy" id="1797"/>
    <lineage>
        <taxon>Bacteria</taxon>
        <taxon>Bacillati</taxon>
        <taxon>Actinomycetota</taxon>
        <taxon>Actinomycetes</taxon>
        <taxon>Mycobacteriales</taxon>
        <taxon>Mycobacteriaceae</taxon>
        <taxon>Mycolicibacterium</taxon>
    </lineage>
</organism>
<accession>A0A100XDQ9</accession>
<comment type="caution">
    <text evidence="2">The sequence shown here is derived from an EMBL/GenBank/DDBJ whole genome shotgun (WGS) entry which is preliminary data.</text>
</comment>
<protein>
    <submittedName>
        <fullName evidence="2">Uncharacterized protein</fullName>
    </submittedName>
</protein>
<dbReference type="AlphaFoldDB" id="A0A100XDQ9"/>